<dbReference type="InterPro" id="IPR011074">
    <property type="entry name" value="CRAL/TRIO_N_dom"/>
</dbReference>
<dbReference type="Gene3D" id="1.10.8.20">
    <property type="entry name" value="N-terminal domain of phosphatidylinositol transfer protein sec14p"/>
    <property type="match status" value="1"/>
</dbReference>
<comment type="caution">
    <text evidence="2">The sequence shown here is derived from an EMBL/GenBank/DDBJ whole genome shotgun (WGS) entry which is preliminary data.</text>
</comment>
<dbReference type="InterPro" id="IPR036865">
    <property type="entry name" value="CRAL-TRIO_dom_sf"/>
</dbReference>
<reference evidence="2 3" key="1">
    <citation type="journal article" date="2020" name="Genomics">
        <title>Complete, high-quality genomes from long-read metagenomic sequencing of two wolf lichen thalli reveals enigmatic genome architecture.</title>
        <authorList>
            <person name="McKenzie S.K."/>
            <person name="Walston R.F."/>
            <person name="Allen J.L."/>
        </authorList>
    </citation>
    <scope>NUCLEOTIDE SEQUENCE [LARGE SCALE GENOMIC DNA]</scope>
    <source>
        <strain evidence="2">WasteWater2</strain>
    </source>
</reference>
<evidence type="ECO:0000259" key="1">
    <source>
        <dbReference type="Pfam" id="PF03765"/>
    </source>
</evidence>
<accession>A0A8H6G2T0</accession>
<sequence length="226" mass="25631">MSAPGGVDPKSTVSEFSDLSKIEASASYHFNPECEANGLLIRPKYITSDDMCDGINDDVTLLRFLRARQFHVQKALHFFWAPCQARNDSSFVRFYENVDVVDYEETRKLFMAWTGCRDKRGLTICLFDMKYLTSNLGSFKKSCDFSSIAQPTPTGLPSAVTFRALAVFEGMVRSVWPLCSRIRKRPSPEVPIFQATVIADISAVSLMQIWWIRSWLQLFSKLLADA</sequence>
<dbReference type="RefSeq" id="XP_037168793.1">
    <property type="nucleotide sequence ID" value="XM_037303998.1"/>
</dbReference>
<proteinExistence type="predicted"/>
<organism evidence="2 3">
    <name type="scientific">Letharia columbiana</name>
    <dbReference type="NCBI Taxonomy" id="112416"/>
    <lineage>
        <taxon>Eukaryota</taxon>
        <taxon>Fungi</taxon>
        <taxon>Dikarya</taxon>
        <taxon>Ascomycota</taxon>
        <taxon>Pezizomycotina</taxon>
        <taxon>Lecanoromycetes</taxon>
        <taxon>OSLEUM clade</taxon>
        <taxon>Lecanoromycetidae</taxon>
        <taxon>Lecanorales</taxon>
        <taxon>Lecanorineae</taxon>
        <taxon>Parmeliaceae</taxon>
        <taxon>Letharia</taxon>
    </lineage>
</organism>
<dbReference type="OrthoDB" id="30289at2759"/>
<dbReference type="Pfam" id="PF03765">
    <property type="entry name" value="CRAL_TRIO_N"/>
    <property type="match status" value="1"/>
</dbReference>
<protein>
    <recommendedName>
        <fullName evidence="1">CRAL/TRIO N-terminal domain-containing protein</fullName>
    </recommendedName>
</protein>
<dbReference type="Proteomes" id="UP000578531">
    <property type="component" value="Unassembled WGS sequence"/>
</dbReference>
<name>A0A8H6G2T0_9LECA</name>
<dbReference type="AlphaFoldDB" id="A0A8H6G2T0"/>
<evidence type="ECO:0000313" key="3">
    <source>
        <dbReference type="Proteomes" id="UP000578531"/>
    </source>
</evidence>
<feature type="domain" description="CRAL/TRIO N-terminal" evidence="1">
    <location>
        <begin position="55"/>
        <end position="76"/>
    </location>
</feature>
<dbReference type="Gene3D" id="3.40.525.10">
    <property type="entry name" value="CRAL-TRIO lipid binding domain"/>
    <property type="match status" value="1"/>
</dbReference>
<evidence type="ECO:0000313" key="2">
    <source>
        <dbReference type="EMBL" id="KAF6239518.1"/>
    </source>
</evidence>
<dbReference type="SUPFAM" id="SSF46938">
    <property type="entry name" value="CRAL/TRIO N-terminal domain"/>
    <property type="match status" value="1"/>
</dbReference>
<gene>
    <name evidence="2" type="ORF">HO173_002062</name>
</gene>
<dbReference type="InterPro" id="IPR036273">
    <property type="entry name" value="CRAL/TRIO_N_dom_sf"/>
</dbReference>
<dbReference type="GeneID" id="59283736"/>
<dbReference type="EMBL" id="JACCJC010000005">
    <property type="protein sequence ID" value="KAF6239518.1"/>
    <property type="molecule type" value="Genomic_DNA"/>
</dbReference>
<keyword evidence="3" id="KW-1185">Reference proteome</keyword>